<dbReference type="VEuPathDB" id="FungiDB:MELLADRAFT_104659"/>
<organism evidence="3">
    <name type="scientific">Melampsora larici-populina (strain 98AG31 / pathotype 3-4-7)</name>
    <name type="common">Poplar leaf rust fungus</name>
    <dbReference type="NCBI Taxonomy" id="747676"/>
    <lineage>
        <taxon>Eukaryota</taxon>
        <taxon>Fungi</taxon>
        <taxon>Dikarya</taxon>
        <taxon>Basidiomycota</taxon>
        <taxon>Pucciniomycotina</taxon>
        <taxon>Pucciniomycetes</taxon>
        <taxon>Pucciniales</taxon>
        <taxon>Melampsoraceae</taxon>
        <taxon>Melampsora</taxon>
    </lineage>
</organism>
<name>F4RFH2_MELLP</name>
<dbReference type="GeneID" id="18922358"/>
<protein>
    <recommendedName>
        <fullName evidence="4">J domain-containing protein</fullName>
    </recommendedName>
</protein>
<evidence type="ECO:0000313" key="2">
    <source>
        <dbReference type="EMBL" id="EGG08807.1"/>
    </source>
</evidence>
<dbReference type="Gene3D" id="1.10.287.110">
    <property type="entry name" value="DnaJ domain"/>
    <property type="match status" value="1"/>
</dbReference>
<dbReference type="InterPro" id="IPR036869">
    <property type="entry name" value="J_dom_sf"/>
</dbReference>
<accession>F4RFH2</accession>
<dbReference type="InterPro" id="IPR011990">
    <property type="entry name" value="TPR-like_helical_dom_sf"/>
</dbReference>
<dbReference type="RefSeq" id="XP_007407781.1">
    <property type="nucleotide sequence ID" value="XM_007407719.1"/>
</dbReference>
<evidence type="ECO:0008006" key="4">
    <source>
        <dbReference type="Google" id="ProtNLM"/>
    </source>
</evidence>
<dbReference type="Gene3D" id="1.25.40.10">
    <property type="entry name" value="Tetratricopeptide repeat domain"/>
    <property type="match status" value="1"/>
</dbReference>
<dbReference type="OrthoDB" id="10295402at2759"/>
<gene>
    <name evidence="2" type="ORF">MELLADRAFT_104659</name>
</gene>
<keyword evidence="3" id="KW-1185">Reference proteome</keyword>
<evidence type="ECO:0000313" key="3">
    <source>
        <dbReference type="Proteomes" id="UP000001072"/>
    </source>
</evidence>
<dbReference type="EMBL" id="GL883099">
    <property type="protein sequence ID" value="EGG08807.1"/>
    <property type="molecule type" value="Genomic_DNA"/>
</dbReference>
<dbReference type="KEGG" id="mlr:MELLADRAFT_104659"/>
<evidence type="ECO:0000256" key="1">
    <source>
        <dbReference type="SAM" id="MobiDB-lite"/>
    </source>
</evidence>
<dbReference type="AlphaFoldDB" id="F4RFH2"/>
<proteinExistence type="predicted"/>
<dbReference type="InParanoid" id="F4RFH2"/>
<dbReference type="Proteomes" id="UP000001072">
    <property type="component" value="Unassembled WGS sequence"/>
</dbReference>
<sequence>MNDVLPSKTSAEQTLPIESRNASSSSRPKRAYKCLPETESSEATTQVYRSIKCRKEGRMSHRTPPDPSLQDQHRIDQLMDAAEYADSKGMYTHSVQKYLQLLQLYSEEISRCESKNGATNRGPHTGWILSCFNLTRCYLKLKRPQAASDILQQAWRPDSSLAIPATHPKYLELSQLYFEVEDNLESSSNSEACESKPDTPDNEVTTTNDILELVYMWAQDFLCREKSQDAISLLEGGRKRIAEERKVIVKNLKEQIVRIHLLLVEAYLHIGHLDEGKGVLDQLWTPESQFYIDTLDKNFLWISQLYRRVSNKQQCDPTSCSHQAQKQRQRTLYEQLALTPMANSAQIKSRWKSCMLYFHPDKGGHTGVAQQAGSSQAYI</sequence>
<dbReference type="SUPFAM" id="SSF46565">
    <property type="entry name" value="Chaperone J-domain"/>
    <property type="match status" value="1"/>
</dbReference>
<reference evidence="3" key="1">
    <citation type="journal article" date="2011" name="Proc. Natl. Acad. Sci. U.S.A.">
        <title>Obligate biotrophy features unraveled by the genomic analysis of rust fungi.</title>
        <authorList>
            <person name="Duplessis S."/>
            <person name="Cuomo C.A."/>
            <person name="Lin Y.-C."/>
            <person name="Aerts A."/>
            <person name="Tisserant E."/>
            <person name="Veneault-Fourrey C."/>
            <person name="Joly D.L."/>
            <person name="Hacquard S."/>
            <person name="Amselem J."/>
            <person name="Cantarel B.L."/>
            <person name="Chiu R."/>
            <person name="Coutinho P.M."/>
            <person name="Feau N."/>
            <person name="Field M."/>
            <person name="Frey P."/>
            <person name="Gelhaye E."/>
            <person name="Goldberg J."/>
            <person name="Grabherr M.G."/>
            <person name="Kodira C.D."/>
            <person name="Kohler A."/>
            <person name="Kuees U."/>
            <person name="Lindquist E.A."/>
            <person name="Lucas S.M."/>
            <person name="Mago R."/>
            <person name="Mauceli E."/>
            <person name="Morin E."/>
            <person name="Murat C."/>
            <person name="Pangilinan J.L."/>
            <person name="Park R."/>
            <person name="Pearson M."/>
            <person name="Quesneville H."/>
            <person name="Rouhier N."/>
            <person name="Sakthikumar S."/>
            <person name="Salamov A.A."/>
            <person name="Schmutz J."/>
            <person name="Selles B."/>
            <person name="Shapiro H."/>
            <person name="Tanguay P."/>
            <person name="Tuskan G.A."/>
            <person name="Henrissat B."/>
            <person name="Van de Peer Y."/>
            <person name="Rouze P."/>
            <person name="Ellis J.G."/>
            <person name="Dodds P.N."/>
            <person name="Schein J.E."/>
            <person name="Zhong S."/>
            <person name="Hamelin R.C."/>
            <person name="Grigoriev I.V."/>
            <person name="Szabo L.J."/>
            <person name="Martin F."/>
        </authorList>
    </citation>
    <scope>NUCLEOTIDE SEQUENCE [LARGE SCALE GENOMIC DNA]</scope>
    <source>
        <strain evidence="3">98AG31 / pathotype 3-4-7</strain>
    </source>
</reference>
<dbReference type="HOGENOM" id="CLU_056773_0_0_1"/>
<feature type="region of interest" description="Disordered" evidence="1">
    <location>
        <begin position="1"/>
        <end position="47"/>
    </location>
</feature>